<accession>A0ABM3NWD2</accession>
<proteinExistence type="predicted"/>
<keyword evidence="2" id="KW-1185">Reference proteome</keyword>
<dbReference type="RefSeq" id="XP_053063739.1">
    <property type="nucleotide sequence ID" value="XM_053207764.1"/>
</dbReference>
<dbReference type="Proteomes" id="UP001652583">
    <property type="component" value="Chromosome D2"/>
</dbReference>
<evidence type="ECO:0000256" key="1">
    <source>
        <dbReference type="SAM" id="MobiDB-lite"/>
    </source>
</evidence>
<feature type="region of interest" description="Disordered" evidence="1">
    <location>
        <begin position="42"/>
        <end position="85"/>
    </location>
</feature>
<evidence type="ECO:0000313" key="3">
    <source>
        <dbReference type="RefSeq" id="XP_053063739.1"/>
    </source>
</evidence>
<reference evidence="3" key="1">
    <citation type="submission" date="2025-08" db="UniProtKB">
        <authorList>
            <consortium name="RefSeq"/>
        </authorList>
    </citation>
    <scope>IDENTIFICATION</scope>
    <source>
        <tissue evidence="3">Blood</tissue>
    </source>
</reference>
<evidence type="ECO:0000313" key="2">
    <source>
        <dbReference type="Proteomes" id="UP001652583"/>
    </source>
</evidence>
<name>A0ABM3NWD2_ACIJB</name>
<sequence length="188" mass="19452">MVGDRSQLEGAGGRCRDCGQRPRARHTRLELGRAVESCPAGPAALGVVGAQGQEEKGGRGERRGCSAASGNGAGSQPLGPPGELGCGAGHVHPGVLRVAAARGSWGRPSVGRALPVPLFSELRLLTSQAGPASPNQARGCREKNAPGIAADRNRSGAKIKRERSRERCPFNPVSLLNAFWIQAVEPLG</sequence>
<protein>
    <submittedName>
        <fullName evidence="3">Collagen alpha-2(I) chain-like isoform X2</fullName>
    </submittedName>
</protein>
<organism evidence="2 3">
    <name type="scientific">Acinonyx jubatus</name>
    <name type="common">Cheetah</name>
    <dbReference type="NCBI Taxonomy" id="32536"/>
    <lineage>
        <taxon>Eukaryota</taxon>
        <taxon>Metazoa</taxon>
        <taxon>Chordata</taxon>
        <taxon>Craniata</taxon>
        <taxon>Vertebrata</taxon>
        <taxon>Euteleostomi</taxon>
        <taxon>Mammalia</taxon>
        <taxon>Eutheria</taxon>
        <taxon>Laurasiatheria</taxon>
        <taxon>Carnivora</taxon>
        <taxon>Feliformia</taxon>
        <taxon>Felidae</taxon>
        <taxon>Felinae</taxon>
        <taxon>Acinonyx</taxon>
    </lineage>
</organism>
<feature type="compositionally biased region" description="Low complexity" evidence="1">
    <location>
        <begin position="42"/>
        <end position="52"/>
    </location>
</feature>
<dbReference type="GeneID" id="113600261"/>
<feature type="region of interest" description="Disordered" evidence="1">
    <location>
        <begin position="129"/>
        <end position="164"/>
    </location>
</feature>
<feature type="compositionally biased region" description="Basic and acidic residues" evidence="1">
    <location>
        <begin position="53"/>
        <end position="64"/>
    </location>
</feature>
<gene>
    <name evidence="3" type="primary">LOC113600261</name>
</gene>
<feature type="region of interest" description="Disordered" evidence="1">
    <location>
        <begin position="1"/>
        <end position="23"/>
    </location>
</feature>